<feature type="region of interest" description="Disordered" evidence="1">
    <location>
        <begin position="1"/>
        <end position="121"/>
    </location>
</feature>
<organism evidence="3">
    <name type="scientific">Salpingoeca rosetta (strain ATCC 50818 / BSB-021)</name>
    <dbReference type="NCBI Taxonomy" id="946362"/>
    <lineage>
        <taxon>Eukaryota</taxon>
        <taxon>Choanoflagellata</taxon>
        <taxon>Craspedida</taxon>
        <taxon>Salpingoecidae</taxon>
        <taxon>Salpingoeca</taxon>
    </lineage>
</organism>
<dbReference type="Proteomes" id="UP000007799">
    <property type="component" value="Unassembled WGS sequence"/>
</dbReference>
<dbReference type="EMBL" id="GL832977">
    <property type="protein sequence ID" value="EGD77279.1"/>
    <property type="molecule type" value="Genomic_DNA"/>
</dbReference>
<name>F2UJI0_SALR5</name>
<keyword evidence="3" id="KW-1185">Reference proteome</keyword>
<feature type="compositionally biased region" description="Polar residues" evidence="1">
    <location>
        <begin position="17"/>
        <end position="79"/>
    </location>
</feature>
<sequence>MFIFSLHDNNDEDDKQSQPISKRTRTSTNRYKPPSNQVGKPSTKQTATMPNPGRTTTHQESPTTFPAFQSKEVGSNASLGRSDDDIIRDAPSHEYQKAVDDIRQPRQPSALDDAKQGAQGRLHRMNQAIGLDRIPVLNDQTLQEGEQKRQFSEAMQFDNDELQAKEDFQDVHKPMRVKTKEAVEAGYGNLKEGVQTGARKLAQATVGRDHFAKSEEARLKQGDVRDRAEDIQHQQTELEAKDPSF</sequence>
<dbReference type="KEGG" id="sre:PTSG_08373"/>
<feature type="region of interest" description="Disordered" evidence="1">
    <location>
        <begin position="204"/>
        <end position="245"/>
    </location>
</feature>
<proteinExistence type="predicted"/>
<gene>
    <name evidence="2" type="ORF">PTSG_08373</name>
</gene>
<dbReference type="GeneID" id="16071182"/>
<reference evidence="2" key="1">
    <citation type="submission" date="2009-08" db="EMBL/GenBank/DDBJ databases">
        <title>Annotation of Salpingoeca rosetta.</title>
        <authorList>
            <consortium name="The Broad Institute Genome Sequencing Platform"/>
            <person name="Russ C."/>
            <person name="Cuomo C."/>
            <person name="Burger G."/>
            <person name="Gray M.W."/>
            <person name="Holland P.W.H."/>
            <person name="King N."/>
            <person name="Lang F.B.F."/>
            <person name="Roger A.J."/>
            <person name="Ruiz-Trillo I."/>
            <person name="Young S.K."/>
            <person name="Zeng Q."/>
            <person name="Gargeya S."/>
            <person name="Alvarado L."/>
            <person name="Berlin A."/>
            <person name="Chapman S.B."/>
            <person name="Chen Z."/>
            <person name="Freedman E."/>
            <person name="Gellesch M."/>
            <person name="Goldberg J."/>
            <person name="Griggs A."/>
            <person name="Gujja S."/>
            <person name="Heilman E."/>
            <person name="Heiman D."/>
            <person name="Howarth C."/>
            <person name="Mehta T."/>
            <person name="Neiman D."/>
            <person name="Pearson M."/>
            <person name="Roberts A."/>
            <person name="Saif S."/>
            <person name="Shea T."/>
            <person name="Shenoy N."/>
            <person name="Sisk P."/>
            <person name="Stolte C."/>
            <person name="Sykes S."/>
            <person name="White J."/>
            <person name="Yandava C."/>
            <person name="Haas B."/>
            <person name="Nusbaum C."/>
            <person name="Birren B."/>
        </authorList>
    </citation>
    <scope>NUCLEOTIDE SEQUENCE [LARGE SCALE GENOMIC DNA]</scope>
    <source>
        <strain evidence="2">ATCC 50818</strain>
    </source>
</reference>
<feature type="compositionally biased region" description="Basic and acidic residues" evidence="1">
    <location>
        <begin position="81"/>
        <end position="104"/>
    </location>
</feature>
<dbReference type="AlphaFoldDB" id="F2UJI0"/>
<evidence type="ECO:0000313" key="2">
    <source>
        <dbReference type="EMBL" id="EGD77279.1"/>
    </source>
</evidence>
<accession>F2UJI0</accession>
<dbReference type="RefSeq" id="XP_004990623.1">
    <property type="nucleotide sequence ID" value="XM_004990566.1"/>
</dbReference>
<protein>
    <submittedName>
        <fullName evidence="2">Uncharacterized protein</fullName>
    </submittedName>
</protein>
<evidence type="ECO:0000256" key="1">
    <source>
        <dbReference type="SAM" id="MobiDB-lite"/>
    </source>
</evidence>
<feature type="compositionally biased region" description="Basic and acidic residues" evidence="1">
    <location>
        <begin position="207"/>
        <end position="245"/>
    </location>
</feature>
<evidence type="ECO:0000313" key="3">
    <source>
        <dbReference type="Proteomes" id="UP000007799"/>
    </source>
</evidence>
<dbReference type="InParanoid" id="F2UJI0"/>